<sequence length="120" mass="13777">MLQCESLKRNLRLNIVGESQRKQTTMSYNIPPGMKRPQISVLNKKIRMLGNPCICERSPGEVQCSLCGHTVIGRSQLSCAQHPNVIHLMDLTNCPNCKSDRLWERELSLKWTNSRNLDRE</sequence>
<protein>
    <submittedName>
        <fullName evidence="1">Uncharacterized protein</fullName>
    </submittedName>
</protein>
<organism evidence="1">
    <name type="scientific">Octopus bimaculoides</name>
    <name type="common">California two-spotted octopus</name>
    <dbReference type="NCBI Taxonomy" id="37653"/>
    <lineage>
        <taxon>Eukaryota</taxon>
        <taxon>Metazoa</taxon>
        <taxon>Spiralia</taxon>
        <taxon>Lophotrochozoa</taxon>
        <taxon>Mollusca</taxon>
        <taxon>Cephalopoda</taxon>
        <taxon>Coleoidea</taxon>
        <taxon>Octopodiformes</taxon>
        <taxon>Octopoda</taxon>
        <taxon>Incirrata</taxon>
        <taxon>Octopodidae</taxon>
        <taxon>Octopus</taxon>
    </lineage>
</organism>
<dbReference type="AlphaFoldDB" id="A0A0L8FVP0"/>
<proteinExistence type="predicted"/>
<reference evidence="1" key="1">
    <citation type="submission" date="2015-07" db="EMBL/GenBank/DDBJ databases">
        <title>MeaNS - Measles Nucleotide Surveillance Program.</title>
        <authorList>
            <person name="Tran T."/>
            <person name="Druce J."/>
        </authorList>
    </citation>
    <scope>NUCLEOTIDE SEQUENCE</scope>
    <source>
        <strain evidence="1">UCB-OBI-ISO-001</strain>
        <tissue evidence="1">Gonad</tissue>
    </source>
</reference>
<name>A0A0L8FVP0_OCTBM</name>
<evidence type="ECO:0000313" key="1">
    <source>
        <dbReference type="EMBL" id="KOF68752.1"/>
    </source>
</evidence>
<gene>
    <name evidence="1" type="ORF">OCBIM_22006582mg</name>
</gene>
<dbReference type="EMBL" id="KQ426026">
    <property type="protein sequence ID" value="KOF68752.1"/>
    <property type="molecule type" value="Genomic_DNA"/>
</dbReference>
<accession>A0A0L8FVP0</accession>